<dbReference type="AlphaFoldDB" id="A0A550CPU4"/>
<comment type="caution">
    <text evidence="1">The sequence shown here is derived from an EMBL/GenBank/DDBJ whole genome shotgun (WGS) entry which is preliminary data.</text>
</comment>
<dbReference type="Proteomes" id="UP000320762">
    <property type="component" value="Unassembled WGS sequence"/>
</dbReference>
<proteinExistence type="predicted"/>
<reference evidence="1 2" key="1">
    <citation type="journal article" date="2019" name="New Phytol.">
        <title>Comparative genomics reveals unique wood-decay strategies and fruiting body development in the Schizophyllaceae.</title>
        <authorList>
            <person name="Almasi E."/>
            <person name="Sahu N."/>
            <person name="Krizsan K."/>
            <person name="Balint B."/>
            <person name="Kovacs G.M."/>
            <person name="Kiss B."/>
            <person name="Cseklye J."/>
            <person name="Drula E."/>
            <person name="Henrissat B."/>
            <person name="Nagy I."/>
            <person name="Chovatia M."/>
            <person name="Adam C."/>
            <person name="LaButti K."/>
            <person name="Lipzen A."/>
            <person name="Riley R."/>
            <person name="Grigoriev I.V."/>
            <person name="Nagy L.G."/>
        </authorList>
    </citation>
    <scope>NUCLEOTIDE SEQUENCE [LARGE SCALE GENOMIC DNA]</scope>
    <source>
        <strain evidence="1 2">NL-1724</strain>
    </source>
</reference>
<dbReference type="InterPro" id="IPR032675">
    <property type="entry name" value="LRR_dom_sf"/>
</dbReference>
<keyword evidence="2" id="KW-1185">Reference proteome</keyword>
<accession>A0A550CPU4</accession>
<dbReference type="Gene3D" id="3.80.10.10">
    <property type="entry name" value="Ribonuclease Inhibitor"/>
    <property type="match status" value="1"/>
</dbReference>
<gene>
    <name evidence="1" type="ORF">BD626DRAFT_609467</name>
</gene>
<dbReference type="SUPFAM" id="SSF52047">
    <property type="entry name" value="RNI-like"/>
    <property type="match status" value="1"/>
</dbReference>
<organism evidence="1 2">
    <name type="scientific">Schizophyllum amplum</name>
    <dbReference type="NCBI Taxonomy" id="97359"/>
    <lineage>
        <taxon>Eukaryota</taxon>
        <taxon>Fungi</taxon>
        <taxon>Dikarya</taxon>
        <taxon>Basidiomycota</taxon>
        <taxon>Agaricomycotina</taxon>
        <taxon>Agaricomycetes</taxon>
        <taxon>Agaricomycetidae</taxon>
        <taxon>Agaricales</taxon>
        <taxon>Schizophyllaceae</taxon>
        <taxon>Schizophyllum</taxon>
    </lineage>
</organism>
<evidence type="ECO:0008006" key="3">
    <source>
        <dbReference type="Google" id="ProtNLM"/>
    </source>
</evidence>
<sequence>MPKYREATAEKVLRLICSTFARWKTCRIHASLVEHLLELTGGVEPALLEAVQVCDSAQFDGHNSAGAFARAPRLRSWHGFLDNEHATTWRQLTRMSVSNWVTLRSLMPVLQACHELVELRVCIKNPGHSTADAQDRVDLPCLEELILGLDHVHTLTELLTSLTVPRLLRLQIQGNNETDDGQLNVERWPVEELDGMLGRSHCKIENLALRCISMPSGEMLAMAKQFSSLLELDIRHDYALPIILTDDLLRSMTAVREGPPPLLPQLKNLSIMGPLQLDHAVLLMMVELRTTKRFTRLHISAMRGSKSDDMDKYTEDRIGAMVDSSFSFVFDDVLARDTFQGIDFALLGAGLSTVW</sequence>
<name>A0A550CPU4_9AGAR</name>
<evidence type="ECO:0000313" key="1">
    <source>
        <dbReference type="EMBL" id="TRM66774.1"/>
    </source>
</evidence>
<protein>
    <recommendedName>
        <fullName evidence="3">F-box domain-containing protein</fullName>
    </recommendedName>
</protein>
<dbReference type="EMBL" id="VDMD01000003">
    <property type="protein sequence ID" value="TRM66774.1"/>
    <property type="molecule type" value="Genomic_DNA"/>
</dbReference>
<evidence type="ECO:0000313" key="2">
    <source>
        <dbReference type="Proteomes" id="UP000320762"/>
    </source>
</evidence>